<dbReference type="InterPro" id="IPR019052">
    <property type="entry name" value="DUF2383"/>
</dbReference>
<name>A0A2S6HFZ5_9GAMM</name>
<evidence type="ECO:0000259" key="2">
    <source>
        <dbReference type="Pfam" id="PF09537"/>
    </source>
</evidence>
<evidence type="ECO:0000313" key="3">
    <source>
        <dbReference type="EMBL" id="PPK76397.1"/>
    </source>
</evidence>
<protein>
    <submittedName>
        <fullName evidence="3">Uncharacterized protein (TIGR02284 family)</fullName>
    </submittedName>
</protein>
<dbReference type="Gene3D" id="1.20.1260.10">
    <property type="match status" value="1"/>
</dbReference>
<organism evidence="3 4">
    <name type="scientific">Methylobacter tundripaludum</name>
    <dbReference type="NCBI Taxonomy" id="173365"/>
    <lineage>
        <taxon>Bacteria</taxon>
        <taxon>Pseudomonadati</taxon>
        <taxon>Pseudomonadota</taxon>
        <taxon>Gammaproteobacteria</taxon>
        <taxon>Methylococcales</taxon>
        <taxon>Methylococcaceae</taxon>
        <taxon>Methylobacter</taxon>
    </lineage>
</organism>
<accession>A0A2S6HFZ5</accession>
<dbReference type="InterPro" id="IPR009078">
    <property type="entry name" value="Ferritin-like_SF"/>
</dbReference>
<feature type="coiled-coil region" evidence="1">
    <location>
        <begin position="11"/>
        <end position="64"/>
    </location>
</feature>
<gene>
    <name evidence="3" type="ORF">B0F87_1032</name>
</gene>
<comment type="caution">
    <text evidence="3">The sequence shown here is derived from an EMBL/GenBank/DDBJ whole genome shotgun (WGS) entry which is preliminary data.</text>
</comment>
<dbReference type="RefSeq" id="WP_104428132.1">
    <property type="nucleotide sequence ID" value="NZ_PTIZ01000003.1"/>
</dbReference>
<dbReference type="Proteomes" id="UP000240010">
    <property type="component" value="Unassembled WGS sequence"/>
</dbReference>
<dbReference type="SUPFAM" id="SSF47240">
    <property type="entry name" value="Ferritin-like"/>
    <property type="match status" value="1"/>
</dbReference>
<dbReference type="AlphaFoldDB" id="A0A2S6HFZ5"/>
<reference evidence="3 4" key="1">
    <citation type="submission" date="2018-02" db="EMBL/GenBank/DDBJ databases">
        <title>Subsurface microbial communities from deep shales in Ohio and West Virginia, USA.</title>
        <authorList>
            <person name="Wrighton K."/>
        </authorList>
    </citation>
    <scope>NUCLEOTIDE SEQUENCE [LARGE SCALE GENOMIC DNA]</scope>
    <source>
        <strain evidence="3 4">OWC-DMM</strain>
    </source>
</reference>
<evidence type="ECO:0000313" key="4">
    <source>
        <dbReference type="Proteomes" id="UP000240010"/>
    </source>
</evidence>
<dbReference type="EMBL" id="PTIZ01000003">
    <property type="protein sequence ID" value="PPK76397.1"/>
    <property type="molecule type" value="Genomic_DNA"/>
</dbReference>
<dbReference type="Pfam" id="PF09537">
    <property type="entry name" value="DUF2383"/>
    <property type="match status" value="1"/>
</dbReference>
<evidence type="ECO:0000256" key="1">
    <source>
        <dbReference type="SAM" id="Coils"/>
    </source>
</evidence>
<feature type="domain" description="DUF2383" evidence="2">
    <location>
        <begin position="4"/>
        <end position="112"/>
    </location>
</feature>
<keyword evidence="1" id="KW-0175">Coiled coil</keyword>
<sequence>MHNIKTIDKLLKDELAATETYKQALDKLREDAALGESEYLMPIYEAHKDAVSSLQAQIRQLGETPSEGSGAWGTWVEILQGGANMLGKKAALKVLQEGEKNGAEDYEKVLKDTELSSNIRSLIETKLLPAQQAHIRILDRLLDAAA</sequence>
<dbReference type="InterPro" id="IPR012347">
    <property type="entry name" value="Ferritin-like"/>
</dbReference>
<proteinExistence type="predicted"/>